<dbReference type="PANTHER" id="PTHR44329:SF214">
    <property type="entry name" value="PROTEIN KINASE DOMAIN-CONTAINING PROTEIN"/>
    <property type="match status" value="1"/>
</dbReference>
<feature type="compositionally biased region" description="Polar residues" evidence="1">
    <location>
        <begin position="685"/>
        <end position="694"/>
    </location>
</feature>
<dbReference type="EMBL" id="JBANRG010000086">
    <property type="protein sequence ID" value="KAK7437364.1"/>
    <property type="molecule type" value="Genomic_DNA"/>
</dbReference>
<organism evidence="3 4">
    <name type="scientific">Marasmiellus scandens</name>
    <dbReference type="NCBI Taxonomy" id="2682957"/>
    <lineage>
        <taxon>Eukaryota</taxon>
        <taxon>Fungi</taxon>
        <taxon>Dikarya</taxon>
        <taxon>Basidiomycota</taxon>
        <taxon>Agaricomycotina</taxon>
        <taxon>Agaricomycetes</taxon>
        <taxon>Agaricomycetidae</taxon>
        <taxon>Agaricales</taxon>
        <taxon>Marasmiineae</taxon>
        <taxon>Omphalotaceae</taxon>
        <taxon>Marasmiellus</taxon>
    </lineage>
</organism>
<feature type="region of interest" description="Disordered" evidence="1">
    <location>
        <begin position="528"/>
        <end position="574"/>
    </location>
</feature>
<dbReference type="Proteomes" id="UP001498398">
    <property type="component" value="Unassembled WGS sequence"/>
</dbReference>
<protein>
    <submittedName>
        <fullName evidence="3">Rho guanine nucleotide exchange factor</fullName>
    </submittedName>
</protein>
<evidence type="ECO:0000313" key="4">
    <source>
        <dbReference type="Proteomes" id="UP001498398"/>
    </source>
</evidence>
<evidence type="ECO:0000256" key="1">
    <source>
        <dbReference type="SAM" id="MobiDB-lite"/>
    </source>
</evidence>
<comment type="caution">
    <text evidence="3">The sequence shown here is derived from an EMBL/GenBank/DDBJ whole genome shotgun (WGS) entry which is preliminary data.</text>
</comment>
<dbReference type="PRINTS" id="PR00109">
    <property type="entry name" value="TYRKINASE"/>
</dbReference>
<name>A0ABR1IQP5_9AGAR</name>
<accession>A0ABR1IQP5</accession>
<reference evidence="3 4" key="1">
    <citation type="submission" date="2024-01" db="EMBL/GenBank/DDBJ databases">
        <title>A draft genome for the cacao thread blight pathogen Marasmiellus scandens.</title>
        <authorList>
            <person name="Baruah I.K."/>
            <person name="Leung J."/>
            <person name="Bukari Y."/>
            <person name="Amoako-Attah I."/>
            <person name="Meinhardt L.W."/>
            <person name="Bailey B.A."/>
            <person name="Cohen S.P."/>
        </authorList>
    </citation>
    <scope>NUCLEOTIDE SEQUENCE [LARGE SCALE GENOMIC DNA]</scope>
    <source>
        <strain evidence="3 4">GH-19</strain>
    </source>
</reference>
<feature type="compositionally biased region" description="Low complexity" evidence="1">
    <location>
        <begin position="615"/>
        <end position="633"/>
    </location>
</feature>
<proteinExistence type="predicted"/>
<feature type="domain" description="Protein kinase" evidence="2">
    <location>
        <begin position="148"/>
        <end position="413"/>
    </location>
</feature>
<feature type="region of interest" description="Disordered" evidence="1">
    <location>
        <begin position="1"/>
        <end position="68"/>
    </location>
</feature>
<dbReference type="Gene3D" id="1.10.510.10">
    <property type="entry name" value="Transferase(Phosphotransferase) domain 1"/>
    <property type="match status" value="1"/>
</dbReference>
<evidence type="ECO:0000259" key="2">
    <source>
        <dbReference type="PROSITE" id="PS50011"/>
    </source>
</evidence>
<feature type="region of interest" description="Disordered" evidence="1">
    <location>
        <begin position="671"/>
        <end position="732"/>
    </location>
</feature>
<dbReference type="PANTHER" id="PTHR44329">
    <property type="entry name" value="SERINE/THREONINE-PROTEIN KINASE TNNI3K-RELATED"/>
    <property type="match status" value="1"/>
</dbReference>
<gene>
    <name evidence="3" type="primary">TUS1_8</name>
    <name evidence="3" type="ORF">VKT23_018609</name>
</gene>
<dbReference type="PROSITE" id="PS00108">
    <property type="entry name" value="PROTEIN_KINASE_ST"/>
    <property type="match status" value="1"/>
</dbReference>
<dbReference type="InterPro" id="IPR000719">
    <property type="entry name" value="Prot_kinase_dom"/>
</dbReference>
<dbReference type="InterPro" id="IPR008271">
    <property type="entry name" value="Ser/Thr_kinase_AS"/>
</dbReference>
<dbReference type="InterPro" id="IPR001245">
    <property type="entry name" value="Ser-Thr/Tyr_kinase_cat_dom"/>
</dbReference>
<dbReference type="SMART" id="SM00220">
    <property type="entry name" value="S_TKc"/>
    <property type="match status" value="1"/>
</dbReference>
<feature type="region of interest" description="Disordered" evidence="1">
    <location>
        <begin position="607"/>
        <end position="634"/>
    </location>
</feature>
<dbReference type="InterPro" id="IPR011009">
    <property type="entry name" value="Kinase-like_dom_sf"/>
</dbReference>
<dbReference type="Pfam" id="PF07714">
    <property type="entry name" value="PK_Tyr_Ser-Thr"/>
    <property type="match status" value="1"/>
</dbReference>
<dbReference type="InterPro" id="IPR051681">
    <property type="entry name" value="Ser/Thr_Kinases-Pseudokinases"/>
</dbReference>
<sequence length="818" mass="91308">MLPRRYQAADAGNGDHDNRHSQSANVRPPLRGILKKPNGQHPQGPNVAVNAVGNTDNQPRRIPQRPGGRDVHSLLTRIGIILNSPIEYRELLNQQGELCQSLLDLLQALYDHPDVLPRLRSKILRAIIHLSKNSGLYPNCLSLDNVQKIGEHPVAAGGFGEIWKGLIGGQIACLKVVKIYGDSDVQKLLKEFLKEAILWRQLNHPNVLPFLGLYFLDTSKQRVCLISPWMKNGNLRQYINNHGLARIDGVVLAFDIACGLSYLHEKKVIHGDLKGDNILITDMGRAAIADFGLARKVSESDTLKLTSLSTSNHAKGSTRWMAPECLLEAEMHTYSSDIYAFGCVCYEIFTGKVPFYELSREPAIVIQLTQGKRPTRPRDKEPNDKIWAFLQECWTQDPSLRPPANALSSRVMAAANRRSIDRGGNWDNDLSVQLRRSIQHPDMCPRGSDLEVFLFGRIPVGDDSPSVTSSDEDLFTDPLLSGPPSLLQIRTLEQASTRPSPSAEYLSQLLSDNPLGLMNMIPREQLYGPGKDGALPETPAIWNPRGLRDQGDEGDYESTSESDSSHSSHQRHAPRRLANQGIAGPTPVAVQAFTPMQVTFSPRIVRTPDHYRNMPSPGARGSSSRIRSSTKTSMGDMTITTATEEPLELLSPLVVDAPLVKKRSAPNYIRKRTGKAHDAHLPLNDPSSISSSHPPTVDTPGDLKKKRRENSRKTAATQLTLPPESAPKPLDLPRVRKGFWNRRGDHYINGYIVYAPLQRLYPYELEAYPKEYEGYMNEHRNFVPFRTGLLELPDSKPNRESPPVKPYDSFVHYVDEQH</sequence>
<keyword evidence="4" id="KW-1185">Reference proteome</keyword>
<dbReference type="PROSITE" id="PS50011">
    <property type="entry name" value="PROTEIN_KINASE_DOM"/>
    <property type="match status" value="1"/>
</dbReference>
<evidence type="ECO:0000313" key="3">
    <source>
        <dbReference type="EMBL" id="KAK7437364.1"/>
    </source>
</evidence>
<dbReference type="SUPFAM" id="SSF56112">
    <property type="entry name" value="Protein kinase-like (PK-like)"/>
    <property type="match status" value="1"/>
</dbReference>